<feature type="region of interest" description="Disordered" evidence="1">
    <location>
        <begin position="388"/>
        <end position="440"/>
    </location>
</feature>
<dbReference type="EMBL" id="JAKELL010000008">
    <property type="protein sequence ID" value="KAH8996834.1"/>
    <property type="molecule type" value="Genomic_DNA"/>
</dbReference>
<gene>
    <name evidence="2" type="ORF">EDB92DRAFT_1842233</name>
</gene>
<dbReference type="AlphaFoldDB" id="A0AAD4QAQ9"/>
<dbReference type="InterPro" id="IPR051150">
    <property type="entry name" value="SWT21/TCAB1_mRNA_Telomere"/>
</dbReference>
<name>A0AAD4QAQ9_9AGAM</name>
<sequence>MGSQDIVWTPPVFRVSRKPTLVHKACLLPDTHFTENFARSAKWCPDGSLALAHCENRTLQYLDITQELFNSTLPQPGIVPPFDPPKIRIFPQAAPILDFIWYPRATPRDASSFCFIASVRESPVRLLDASDGRLRASYKIVDHRERQIAPSSLAFNVPADKLYCGFEDAIEVFDLSCPGSGTRLATTPSKKSRDGLKGIISALAFCPVNDPSYRLFAAGSLSPSSSNSSNIALFDEDTGGKPIGWIGNIKASVTQLAFNPMKPHILYASFRRRDEICAWDLRGDTVTPLQTFRRDDGRGQTNQKMKFDIDLGGNLLGVGGQNGKISVFELVGDLTESAEEAGAEVALSSMNVAPALEYHAHDDAVGSVAFHPLHPLLLAVSGSRHFDPIGVEEESPGSDSSITDEVPRGDGQVSIRRHRYRPQPSFRDNSFSLWHGESMS</sequence>
<evidence type="ECO:0000313" key="2">
    <source>
        <dbReference type="EMBL" id="KAH8996834.1"/>
    </source>
</evidence>
<dbReference type="Proteomes" id="UP001201163">
    <property type="component" value="Unassembled WGS sequence"/>
</dbReference>
<comment type="caution">
    <text evidence="2">The sequence shown here is derived from an EMBL/GenBank/DDBJ whole genome shotgun (WGS) entry which is preliminary data.</text>
</comment>
<dbReference type="InterPro" id="IPR036322">
    <property type="entry name" value="WD40_repeat_dom_sf"/>
</dbReference>
<evidence type="ECO:0000256" key="1">
    <source>
        <dbReference type="SAM" id="MobiDB-lite"/>
    </source>
</evidence>
<dbReference type="PANTHER" id="PTHR13211">
    <property type="entry name" value="TELOMERASE CAJAL BODY PROTEIN 1"/>
    <property type="match status" value="1"/>
</dbReference>
<keyword evidence="3" id="KW-1185">Reference proteome</keyword>
<dbReference type="PANTHER" id="PTHR13211:SF0">
    <property type="entry name" value="TELOMERASE CAJAL BODY PROTEIN 1"/>
    <property type="match status" value="1"/>
</dbReference>
<organism evidence="2 3">
    <name type="scientific">Lactarius akahatsu</name>
    <dbReference type="NCBI Taxonomy" id="416441"/>
    <lineage>
        <taxon>Eukaryota</taxon>
        <taxon>Fungi</taxon>
        <taxon>Dikarya</taxon>
        <taxon>Basidiomycota</taxon>
        <taxon>Agaricomycotina</taxon>
        <taxon>Agaricomycetes</taxon>
        <taxon>Russulales</taxon>
        <taxon>Russulaceae</taxon>
        <taxon>Lactarius</taxon>
    </lineage>
</organism>
<proteinExistence type="predicted"/>
<dbReference type="Gene3D" id="2.130.10.10">
    <property type="entry name" value="YVTN repeat-like/Quinoprotein amine dehydrogenase"/>
    <property type="match status" value="1"/>
</dbReference>
<protein>
    <submittedName>
        <fullName evidence="2">WD40 repeat-like protein</fullName>
    </submittedName>
</protein>
<reference evidence="2" key="1">
    <citation type="submission" date="2022-01" db="EMBL/GenBank/DDBJ databases">
        <title>Comparative genomics reveals a dynamic genome evolution in the ectomycorrhizal milk-cap (Lactarius) mushrooms.</title>
        <authorList>
            <consortium name="DOE Joint Genome Institute"/>
            <person name="Lebreton A."/>
            <person name="Tang N."/>
            <person name="Kuo A."/>
            <person name="LaButti K."/>
            <person name="Drula E."/>
            <person name="Barry K."/>
            <person name="Clum A."/>
            <person name="Lipzen A."/>
            <person name="Mousain D."/>
            <person name="Ng V."/>
            <person name="Wang R."/>
            <person name="Wang X."/>
            <person name="Dai Y."/>
            <person name="Henrissat B."/>
            <person name="Grigoriev I.V."/>
            <person name="Guerin-Laguette A."/>
            <person name="Yu F."/>
            <person name="Martin F.M."/>
        </authorList>
    </citation>
    <scope>NUCLEOTIDE SEQUENCE</scope>
    <source>
        <strain evidence="2">QP</strain>
    </source>
</reference>
<evidence type="ECO:0000313" key="3">
    <source>
        <dbReference type="Proteomes" id="UP001201163"/>
    </source>
</evidence>
<dbReference type="SUPFAM" id="SSF50978">
    <property type="entry name" value="WD40 repeat-like"/>
    <property type="match status" value="1"/>
</dbReference>
<dbReference type="InterPro" id="IPR015943">
    <property type="entry name" value="WD40/YVTN_repeat-like_dom_sf"/>
</dbReference>
<accession>A0AAD4QAQ9</accession>